<gene>
    <name evidence="2" type="ORF">OSB04_007277</name>
</gene>
<evidence type="ECO:0000256" key="1">
    <source>
        <dbReference type="SAM" id="MobiDB-lite"/>
    </source>
</evidence>
<keyword evidence="3" id="KW-1185">Reference proteome</keyword>
<name>A0AA38WIB7_9ASTR</name>
<protein>
    <submittedName>
        <fullName evidence="2">Uncharacterized protein</fullName>
    </submittedName>
</protein>
<evidence type="ECO:0000313" key="3">
    <source>
        <dbReference type="Proteomes" id="UP001172457"/>
    </source>
</evidence>
<proteinExistence type="predicted"/>
<comment type="caution">
    <text evidence="2">The sequence shown here is derived from an EMBL/GenBank/DDBJ whole genome shotgun (WGS) entry which is preliminary data.</text>
</comment>
<organism evidence="2 3">
    <name type="scientific">Centaurea solstitialis</name>
    <name type="common">yellow star-thistle</name>
    <dbReference type="NCBI Taxonomy" id="347529"/>
    <lineage>
        <taxon>Eukaryota</taxon>
        <taxon>Viridiplantae</taxon>
        <taxon>Streptophyta</taxon>
        <taxon>Embryophyta</taxon>
        <taxon>Tracheophyta</taxon>
        <taxon>Spermatophyta</taxon>
        <taxon>Magnoliopsida</taxon>
        <taxon>eudicotyledons</taxon>
        <taxon>Gunneridae</taxon>
        <taxon>Pentapetalae</taxon>
        <taxon>asterids</taxon>
        <taxon>campanulids</taxon>
        <taxon>Asterales</taxon>
        <taxon>Asteraceae</taxon>
        <taxon>Carduoideae</taxon>
        <taxon>Cardueae</taxon>
        <taxon>Centaureinae</taxon>
        <taxon>Centaurea</taxon>
    </lineage>
</organism>
<dbReference type="Pfam" id="PF14223">
    <property type="entry name" value="Retrotran_gag_2"/>
    <property type="match status" value="1"/>
</dbReference>
<dbReference type="AlphaFoldDB" id="A0AA38WIB7"/>
<dbReference type="Proteomes" id="UP001172457">
    <property type="component" value="Chromosome 2"/>
</dbReference>
<accession>A0AA38WIB7</accession>
<dbReference type="EMBL" id="JARYMX010000002">
    <property type="protein sequence ID" value="KAJ9562117.1"/>
    <property type="molecule type" value="Genomic_DNA"/>
</dbReference>
<reference evidence="2" key="1">
    <citation type="submission" date="2023-03" db="EMBL/GenBank/DDBJ databases">
        <title>Chromosome-scale reference genome and RAD-based genetic map of yellow starthistle (Centaurea solstitialis) reveal putative structural variation and QTLs associated with invader traits.</title>
        <authorList>
            <person name="Reatini B."/>
            <person name="Cang F.A."/>
            <person name="Jiang Q."/>
            <person name="Mckibben M.T.W."/>
            <person name="Barker M.S."/>
            <person name="Rieseberg L.H."/>
            <person name="Dlugosch K.M."/>
        </authorList>
    </citation>
    <scope>NUCLEOTIDE SEQUENCE</scope>
    <source>
        <strain evidence="2">CAN-66</strain>
        <tissue evidence="2">Leaf</tissue>
    </source>
</reference>
<feature type="region of interest" description="Disordered" evidence="1">
    <location>
        <begin position="517"/>
        <end position="545"/>
    </location>
</feature>
<sequence>MEVSENRREIVGKTPVNGTVGKPLIKIIKKPLLTFTDQLFIDACCHRKTVGTMMFRETFTKQSVHGRKSMLKKFKDMVKASKTLFHEPSVHKTTRGRPFLKKSSSKKIILTTLVVTAILTRQALPILKILVIKNQRGIAPIFNNNPPPQIHILIKSRQRVWKNLRIVEFFQKGIFAPVNHWIVMPEMAILTASRYNVMLHVLSMRGNMTYLPHKTPLPSSSSEHVVNYGFGPCGLVGFTDLVPKLHLLQIWTQGIITDLVPVIWTRGIITDLVPVRNIRRIENVARSLKILWQSRSPPTPPTLIPVFFLFSQIAAMAPETPPSDSKLHPVYTVSNIQHKVRVLDGTKVTYSALVKLFQLHARGYKVLDHIDGTPPPEKTNTTYTAWAEIDAHVLQWIYGTLSDDLLARVLVDESTAYEAWMRVNKIFLNSKGARAAALEQKFNNLKLESMSSLQAYCQRLRDLAAQLKDVDAGVNDQRLVLQLVRGLPTEFDTVASYIHQTLPSFETAQSMLELEQHRKSGREDTAATPTVLVAPPSSEQKPDHGSRPLPMCWVFVGFLGSIRHEDYHGSRNLTGSINP</sequence>
<dbReference type="PANTHER" id="PTHR47481">
    <property type="match status" value="1"/>
</dbReference>
<dbReference type="PANTHER" id="PTHR47481:SF40">
    <property type="entry name" value="RETROTRANSPOSON GAG DOMAIN-CONTAINING PROTEIN"/>
    <property type="match status" value="1"/>
</dbReference>
<evidence type="ECO:0000313" key="2">
    <source>
        <dbReference type="EMBL" id="KAJ9562117.1"/>
    </source>
</evidence>